<name>A0A2T9YT81_9FUNG</name>
<dbReference type="PROSITE" id="PS00720">
    <property type="entry name" value="RASGEF"/>
    <property type="match status" value="1"/>
</dbReference>
<dbReference type="GO" id="GO:0005085">
    <property type="term" value="F:guanyl-nucleotide exchange factor activity"/>
    <property type="evidence" value="ECO:0007669"/>
    <property type="project" value="UniProtKB-KW"/>
</dbReference>
<dbReference type="CDD" id="cd06224">
    <property type="entry name" value="REM"/>
    <property type="match status" value="1"/>
</dbReference>
<sequence>MFSIPKLSIFPRKGPPNSPEPNLPQNTPYSDSYETDLGESLLFGHRIIDIHNIDVLSTPALSDIDISHFEDLKLSNNSSDSLEKNPDPSPKIPHLNSNHPQPASDPQKSPIPSSSSIPQYWLEKQTLSGDTYYCNIITDVVVFKREDIHKHENPTFEFNNAIGYSRIKEKGYVSLNPKPKRLFLNAILMRLKRIENRKMSISWRKKSSENLKKQSNTVAEISILLNKTSQTSPQSNTLPNNSRSSPKNDTFVSWEMLTASVAIATHRLISAIDEKNKFIYIRLAENIADSARLAISHAKDPTKEKSHATLIRSQYRQVTNSGCDLLLSAAVASSIWPPPDSGEKLKTSAQNLLSIVRKLIADAEKNGLILDKPEEIISESQISKPPNRNKNPNTPNNGTTNSSVSPKRMYSTHRVSGINFFKGLSNSKSLEDFRSPVSQTTILNTPNTKLNSEQEAARQRLKKHLFEHQSDQYPNNPKSIFETKRLHFLDPKSQTPNSPSTAYLSDTKAPKNLQDNQNEAENIIYYILLTVSKIDNESYKLAKDLLLIERILKKIEKIHSKAYSGFSNDYESISINSTTNNGSINSSYSMLNGKSQTSSETSLSQIENEIIVLAYKCKNFISRIGIFLQEINQVENILQFCGVGDHLLTLVEILNEVKTPSASLKNNKKTNLGLNNSFTSNGYQDLDVGESPLTKLQKSQSLVANYSTMILLTIQDMLFMFPQMSYYNNVINNMSKSQKKKQNRDPLDNSNNFNLLPVDPPFNKLQEFNFGIKNIDKSSSIIYTNVPITIGSRTSSIKFPSSSENTVTPSISQKSSTYFNNLELIQNRLDSTNNHGTRFTYSNSFENGKHETQKDTSKSQDTYTHDELYGLREQDPNNMNLIYLISKHNENAPLDLNLQIKLLKANLENFSLKMTSLRGFLDDLDEACLNLFLTTKKALDICNSKIIVVLFSYLSQGRLLPLQSLHLPKRQSNVDFLSSKYNTNHKALKGKSIPIIPKYNDDATKQLLQHSKSSSESTQKGARQPLSQLKSKSKTLKNFNQIPSNELQKRLETSTAKTSTRRLKKVSSIKEFLNIRSSSVTSGSQGTLPMPQGRNIEFGSYDQMKNSENIEVAGIKDLTDFTKLDSRKKTKTYDGSKIVRKISENLLRKHSSFSKQPDTVILSPSNSFRNERVFDKDTLDKEVKYLEAYKNNEQENKEHNLKSIMKHQPWFLQYDYSPEDLILTPGGEVKAGTLAAMVERLTAHDVLNTQFVSSFLLTYRAFTTSPRLFALLFERYEISIPVDLRPNEIQIWNENKLEPIRIRVFNILKNWLREHFYPNIDGDMDTLEMLRVFACTTMADAQPMMAEQLLKLVDKHMIQVKKHYGLQTNQESPPESISFLSSNGSDIGIKGTSVPIENGSTVGNIASSEKSLFPSKPPSILPSISQSSSVLGSLENRASFSSTVSVSNGINPSMYSPINFTTSHLRKLVTNHSTPPPSPILPIVSLNSASALLKINPIELARQITLIDFSLFSKVRPCEFLKTAWSISPSDPKAVNGLTTEIAVNLRSISALSTKVTHLVMAMVLKEKNLTSRVKYILYFISLGEQLWVLKNFNGLVSVLGGLESSPIQSLESTWKLVGQKALESFEFLKNFMSTTKNYQNYRETQMNMAPPAIPFIGLTLTDLTFIEDGNPDYYMDSKTMVNFAKYSRIADIIKPIQQFQLIPYSLLQVNEIINFFFNCIKFVIPQASSEDNLMDLFITMSSSIQNNS</sequence>
<dbReference type="GO" id="GO:0007265">
    <property type="term" value="P:Ras protein signal transduction"/>
    <property type="evidence" value="ECO:0007669"/>
    <property type="project" value="TreeGrafter"/>
</dbReference>
<feature type="region of interest" description="Disordered" evidence="3">
    <location>
        <begin position="1008"/>
        <end position="1059"/>
    </location>
</feature>
<feature type="compositionally biased region" description="Basic and acidic residues" evidence="3">
    <location>
        <begin position="847"/>
        <end position="862"/>
    </location>
</feature>
<dbReference type="Pfam" id="PF00618">
    <property type="entry name" value="RasGEF_N"/>
    <property type="match status" value="1"/>
</dbReference>
<evidence type="ECO:0000313" key="6">
    <source>
        <dbReference type="EMBL" id="PVU95506.1"/>
    </source>
</evidence>
<evidence type="ECO:0000256" key="1">
    <source>
        <dbReference type="ARBA" id="ARBA00022658"/>
    </source>
</evidence>
<dbReference type="InterPro" id="IPR056685">
    <property type="entry name" value="DUF7783"/>
</dbReference>
<feature type="domain" description="Ras-GEF" evidence="4">
    <location>
        <begin position="1496"/>
        <end position="1734"/>
    </location>
</feature>
<evidence type="ECO:0000256" key="2">
    <source>
        <dbReference type="PROSITE-ProRule" id="PRU00168"/>
    </source>
</evidence>
<feature type="domain" description="N-terminal Ras-GEF" evidence="5">
    <location>
        <begin position="1225"/>
        <end position="1357"/>
    </location>
</feature>
<feature type="compositionally biased region" description="Pro residues" evidence="3">
    <location>
        <begin position="13"/>
        <end position="22"/>
    </location>
</feature>
<feature type="region of interest" description="Disordered" evidence="3">
    <location>
        <begin position="842"/>
        <end position="862"/>
    </location>
</feature>
<dbReference type="SMART" id="SM00229">
    <property type="entry name" value="RasGEFN"/>
    <property type="match status" value="1"/>
</dbReference>
<feature type="region of interest" description="Disordered" evidence="3">
    <location>
        <begin position="1"/>
        <end position="32"/>
    </location>
</feature>
<dbReference type="PROSITE" id="PS50212">
    <property type="entry name" value="RASGEF_NTER"/>
    <property type="match status" value="1"/>
</dbReference>
<dbReference type="EMBL" id="MBFT01000185">
    <property type="protein sequence ID" value="PVU95506.1"/>
    <property type="molecule type" value="Genomic_DNA"/>
</dbReference>
<feature type="compositionally biased region" description="Polar residues" evidence="3">
    <location>
        <begin position="23"/>
        <end position="32"/>
    </location>
</feature>
<evidence type="ECO:0000313" key="7">
    <source>
        <dbReference type="Proteomes" id="UP000245699"/>
    </source>
</evidence>
<organism evidence="6 7">
    <name type="scientific">Furculomyces boomerangus</name>
    <dbReference type="NCBI Taxonomy" id="61424"/>
    <lineage>
        <taxon>Eukaryota</taxon>
        <taxon>Fungi</taxon>
        <taxon>Fungi incertae sedis</taxon>
        <taxon>Zoopagomycota</taxon>
        <taxon>Kickxellomycotina</taxon>
        <taxon>Harpellomycetes</taxon>
        <taxon>Harpellales</taxon>
        <taxon>Harpellaceae</taxon>
        <taxon>Furculomyces</taxon>
    </lineage>
</organism>
<dbReference type="PANTHER" id="PTHR23113">
    <property type="entry name" value="GUANINE NUCLEOTIDE EXCHANGE FACTOR"/>
    <property type="match status" value="1"/>
</dbReference>
<dbReference type="PANTHER" id="PTHR23113:SF368">
    <property type="entry name" value="CELL DIVISION CONTROL PROTEIN 25"/>
    <property type="match status" value="1"/>
</dbReference>
<feature type="region of interest" description="Disordered" evidence="3">
    <location>
        <begin position="76"/>
        <end position="115"/>
    </location>
</feature>
<proteinExistence type="predicted"/>
<dbReference type="Gene3D" id="1.20.870.10">
    <property type="entry name" value="Son of sevenless (SoS) protein Chain: S domain 1"/>
    <property type="match status" value="2"/>
</dbReference>
<dbReference type="InterPro" id="IPR001895">
    <property type="entry name" value="RASGEF_cat_dom"/>
</dbReference>
<feature type="compositionally biased region" description="Polar residues" evidence="3">
    <location>
        <begin position="1008"/>
        <end position="1021"/>
    </location>
</feature>
<evidence type="ECO:0000256" key="3">
    <source>
        <dbReference type="SAM" id="MobiDB-lite"/>
    </source>
</evidence>
<feature type="compositionally biased region" description="Polar residues" evidence="3">
    <location>
        <begin position="95"/>
        <end position="107"/>
    </location>
</feature>
<feature type="compositionally biased region" description="Low complexity" evidence="3">
    <location>
        <begin position="385"/>
        <end position="406"/>
    </location>
</feature>
<comment type="caution">
    <text evidence="6">The sequence shown here is derived from an EMBL/GenBank/DDBJ whole genome shotgun (WGS) entry which is preliminary data.</text>
</comment>
<evidence type="ECO:0000259" key="5">
    <source>
        <dbReference type="PROSITE" id="PS50212"/>
    </source>
</evidence>
<dbReference type="CDD" id="cd00155">
    <property type="entry name" value="RasGEF"/>
    <property type="match status" value="1"/>
</dbReference>
<feature type="region of interest" description="Disordered" evidence="3">
    <location>
        <begin position="490"/>
        <end position="512"/>
    </location>
</feature>
<dbReference type="PROSITE" id="PS50009">
    <property type="entry name" value="RASGEF_CAT"/>
    <property type="match status" value="1"/>
</dbReference>
<feature type="region of interest" description="Disordered" evidence="3">
    <location>
        <begin position="379"/>
        <end position="409"/>
    </location>
</feature>
<dbReference type="InterPro" id="IPR000651">
    <property type="entry name" value="Ras-like_Gua-exchang_fac_N"/>
</dbReference>
<dbReference type="Gene3D" id="1.10.840.10">
    <property type="entry name" value="Ras guanine-nucleotide exchange factors catalytic domain"/>
    <property type="match status" value="2"/>
</dbReference>
<keyword evidence="1 2" id="KW-0344">Guanine-nucleotide releasing factor</keyword>
<evidence type="ECO:0000259" key="4">
    <source>
        <dbReference type="PROSITE" id="PS50009"/>
    </source>
</evidence>
<dbReference type="OrthoDB" id="546434at2759"/>
<accession>A0A2T9YT81</accession>
<dbReference type="InterPro" id="IPR019804">
    <property type="entry name" value="Ras_G-nucl-exch_fac_CS"/>
</dbReference>
<dbReference type="SMART" id="SM00147">
    <property type="entry name" value="RasGEF"/>
    <property type="match status" value="1"/>
</dbReference>
<dbReference type="InterPro" id="IPR008937">
    <property type="entry name" value="Ras-like_GEF"/>
</dbReference>
<dbReference type="InterPro" id="IPR036964">
    <property type="entry name" value="RASGEF_cat_dom_sf"/>
</dbReference>
<keyword evidence="7" id="KW-1185">Reference proteome</keyword>
<gene>
    <name evidence="6" type="ORF">BB559_002704</name>
</gene>
<dbReference type="Pfam" id="PF00617">
    <property type="entry name" value="RasGEF"/>
    <property type="match status" value="1"/>
</dbReference>
<dbReference type="GO" id="GO:0005886">
    <property type="term" value="C:plasma membrane"/>
    <property type="evidence" value="ECO:0007669"/>
    <property type="project" value="TreeGrafter"/>
</dbReference>
<dbReference type="InterPro" id="IPR023578">
    <property type="entry name" value="Ras_GEF_dom_sf"/>
</dbReference>
<evidence type="ECO:0008006" key="8">
    <source>
        <dbReference type="Google" id="ProtNLM"/>
    </source>
</evidence>
<feature type="compositionally biased region" description="Polar residues" evidence="3">
    <location>
        <begin position="492"/>
        <end position="504"/>
    </location>
</feature>
<dbReference type="STRING" id="61424.A0A2T9YT81"/>
<dbReference type="Pfam" id="PF25006">
    <property type="entry name" value="DUF7783"/>
    <property type="match status" value="1"/>
</dbReference>
<dbReference type="Proteomes" id="UP000245699">
    <property type="component" value="Unassembled WGS sequence"/>
</dbReference>
<protein>
    <recommendedName>
        <fullName evidence="8">Ras-GEF domain-containing protein</fullName>
    </recommendedName>
</protein>
<reference evidence="6 7" key="1">
    <citation type="journal article" date="2018" name="MBio">
        <title>Comparative Genomics Reveals the Core Gene Toolbox for the Fungus-Insect Symbiosis.</title>
        <authorList>
            <person name="Wang Y."/>
            <person name="Stata M."/>
            <person name="Wang W."/>
            <person name="Stajich J.E."/>
            <person name="White M.M."/>
            <person name="Moncalvo J.M."/>
        </authorList>
    </citation>
    <scope>NUCLEOTIDE SEQUENCE [LARGE SCALE GENOMIC DNA]</scope>
    <source>
        <strain evidence="6 7">AUS-77-4</strain>
    </source>
</reference>
<dbReference type="SUPFAM" id="SSF48366">
    <property type="entry name" value="Ras GEF"/>
    <property type="match status" value="1"/>
</dbReference>